<feature type="compositionally biased region" description="Basic residues" evidence="1">
    <location>
        <begin position="129"/>
        <end position="138"/>
    </location>
</feature>
<feature type="compositionally biased region" description="Basic and acidic residues" evidence="1">
    <location>
        <begin position="30"/>
        <end position="43"/>
    </location>
</feature>
<reference evidence="2" key="1">
    <citation type="submission" date="2020-02" db="EMBL/GenBank/DDBJ databases">
        <authorList>
            <person name="Meier V. D."/>
        </authorList>
    </citation>
    <scope>NUCLEOTIDE SEQUENCE</scope>
    <source>
        <strain evidence="2">AVDCRST_MAG68</strain>
    </source>
</reference>
<feature type="compositionally biased region" description="Gly residues" evidence="1">
    <location>
        <begin position="159"/>
        <end position="175"/>
    </location>
</feature>
<feature type="region of interest" description="Disordered" evidence="1">
    <location>
        <begin position="1"/>
        <end position="190"/>
    </location>
</feature>
<dbReference type="AlphaFoldDB" id="A0A6J4LCI7"/>
<organism evidence="2">
    <name type="scientific">uncultured Gemmatimonadota bacterium</name>
    <dbReference type="NCBI Taxonomy" id="203437"/>
    <lineage>
        <taxon>Bacteria</taxon>
        <taxon>Pseudomonadati</taxon>
        <taxon>Gemmatimonadota</taxon>
        <taxon>environmental samples</taxon>
    </lineage>
</organism>
<dbReference type="EMBL" id="CADCTW010000102">
    <property type="protein sequence ID" value="CAA9325267.1"/>
    <property type="molecule type" value="Genomic_DNA"/>
</dbReference>
<feature type="compositionally biased region" description="Low complexity" evidence="1">
    <location>
        <begin position="12"/>
        <end position="24"/>
    </location>
</feature>
<protein>
    <submittedName>
        <fullName evidence="2">Uncharacterized protein</fullName>
    </submittedName>
</protein>
<feature type="non-terminal residue" evidence="2">
    <location>
        <position position="190"/>
    </location>
</feature>
<proteinExistence type="predicted"/>
<gene>
    <name evidence="2" type="ORF">AVDCRST_MAG68-2197</name>
</gene>
<evidence type="ECO:0000256" key="1">
    <source>
        <dbReference type="SAM" id="MobiDB-lite"/>
    </source>
</evidence>
<evidence type="ECO:0000313" key="2">
    <source>
        <dbReference type="EMBL" id="CAA9325267.1"/>
    </source>
</evidence>
<accession>A0A6J4LCI7</accession>
<feature type="non-terminal residue" evidence="2">
    <location>
        <position position="1"/>
    </location>
</feature>
<name>A0A6J4LCI7_9BACT</name>
<sequence length="190" mass="18938">GPPSPRPGRGRPGAPLRLGLSRGVARPRRDRPAGARALRDAVPPRRAGAAGDPRVARAAGGDVDADPVRRAGHGVGHLWQGGRGGHRARQADPRQPHQGRAAHGGGHRQGHPGGRGAAGARRAAPGGAGRHRRARRLRPPGGRAPGIGAARRPRRGLPSRGGGGARGAGAPGRGAGRAHGRRAAAAGGGA</sequence>
<feature type="compositionally biased region" description="Gly residues" evidence="1">
    <location>
        <begin position="73"/>
        <end position="83"/>
    </location>
</feature>